<dbReference type="EMBL" id="BAABGX010000001">
    <property type="protein sequence ID" value="GAA4297555.1"/>
    <property type="molecule type" value="Genomic_DNA"/>
</dbReference>
<protein>
    <submittedName>
        <fullName evidence="1">Uncharacterized protein</fullName>
    </submittedName>
</protein>
<keyword evidence="2" id="KW-1185">Reference proteome</keyword>
<proteinExistence type="predicted"/>
<dbReference type="PROSITE" id="PS51257">
    <property type="entry name" value="PROKAR_LIPOPROTEIN"/>
    <property type="match status" value="1"/>
</dbReference>
<gene>
    <name evidence="1" type="ORF">GCM10023183_05230</name>
</gene>
<accession>A0ABP8F8D5</accession>
<evidence type="ECO:0000313" key="2">
    <source>
        <dbReference type="Proteomes" id="UP001501844"/>
    </source>
</evidence>
<name>A0ABP8F8D5_9BACT</name>
<sequence>MHKYLLSFFVAGLLMMGCAKKNYFQETALVGDVVTQPGAKWDSALVVAGKQYDKGWWHRLWWGTHYRKVWAQPVTLPVLDLDNMYGGLKADERGGGFQTTSLTLLDKEGKKFALRSVDKNPTEVLPPGLRKTFLTNILRDQTSAGLPYGAAVVSALSIKAKIPHSHPRYVYIPKGVKGLGENTPDFRDRVFLLEEKFDGEESLTQYFGKAKDLVDSEDFLEKRFTEHGHLPDQKAFAKARLFDVLIGDWDRHQGQWQWAVYEKEGKTTYAPVPKDRDQAFFKFNDGIVPWLASRSWAPLSKMKTFKPTVNSVTGYLQNAHFIDNQCLNEVTLEQWQAQAQQLQNLLSDADIDKAVTAFPKTVYTLTGQEIAAKLKTRRDQLPQIAQQLYAHYAQHVLVPGTDQEEKFVVERLEDGRTNVKVYQVPAEDTKKPVLTYERTFLPEETKSITLHGLGGKDEFTLIGKANKGILVNIYGGVAEDEVKDESLVKGPSKKTRVYDTRIGIEVEGGKETKVKKTRDVSIHAFDREGL</sequence>
<dbReference type="Proteomes" id="UP001501844">
    <property type="component" value="Unassembled WGS sequence"/>
</dbReference>
<reference evidence="2" key="1">
    <citation type="journal article" date="2019" name="Int. J. Syst. Evol. Microbiol.">
        <title>The Global Catalogue of Microorganisms (GCM) 10K type strain sequencing project: providing services to taxonomists for standard genome sequencing and annotation.</title>
        <authorList>
            <consortium name="The Broad Institute Genomics Platform"/>
            <consortium name="The Broad Institute Genome Sequencing Center for Infectious Disease"/>
            <person name="Wu L."/>
            <person name="Ma J."/>
        </authorList>
    </citation>
    <scope>NUCLEOTIDE SEQUENCE [LARGE SCALE GENOMIC DNA]</scope>
    <source>
        <strain evidence="2">JCM 17917</strain>
    </source>
</reference>
<evidence type="ECO:0000313" key="1">
    <source>
        <dbReference type="EMBL" id="GAA4297555.1"/>
    </source>
</evidence>
<organism evidence="1 2">
    <name type="scientific">Nibribacter koreensis</name>
    <dbReference type="NCBI Taxonomy" id="1084519"/>
    <lineage>
        <taxon>Bacteria</taxon>
        <taxon>Pseudomonadati</taxon>
        <taxon>Bacteroidota</taxon>
        <taxon>Cytophagia</taxon>
        <taxon>Cytophagales</taxon>
        <taxon>Hymenobacteraceae</taxon>
        <taxon>Nibribacter</taxon>
    </lineage>
</organism>
<dbReference type="RefSeq" id="WP_345162046.1">
    <property type="nucleotide sequence ID" value="NZ_BAABGX010000001.1"/>
</dbReference>
<comment type="caution">
    <text evidence="1">The sequence shown here is derived from an EMBL/GenBank/DDBJ whole genome shotgun (WGS) entry which is preliminary data.</text>
</comment>